<dbReference type="InterPro" id="IPR001486">
    <property type="entry name" value="Hemoglobin_trunc"/>
</dbReference>
<gene>
    <name evidence="9" type="primary">glbN_2</name>
    <name evidence="9" type="ORF">GCM10017577_62660</name>
</gene>
<name>A0A9W6NZN7_9PSEU</name>
<dbReference type="GO" id="GO:0020037">
    <property type="term" value="F:heme binding"/>
    <property type="evidence" value="ECO:0007669"/>
    <property type="project" value="InterPro"/>
</dbReference>
<reference evidence="9" key="2">
    <citation type="submission" date="2023-01" db="EMBL/GenBank/DDBJ databases">
        <authorList>
            <person name="Sun Q."/>
            <person name="Evtushenko L."/>
        </authorList>
    </citation>
    <scope>NUCLEOTIDE SEQUENCE</scope>
    <source>
        <strain evidence="9">VKM Ac-1069</strain>
    </source>
</reference>
<dbReference type="GO" id="GO:0019825">
    <property type="term" value="F:oxygen binding"/>
    <property type="evidence" value="ECO:0007669"/>
    <property type="project" value="InterPro"/>
</dbReference>
<organism evidence="9 10">
    <name type="scientific">Pseudonocardia halophobica</name>
    <dbReference type="NCBI Taxonomy" id="29401"/>
    <lineage>
        <taxon>Bacteria</taxon>
        <taxon>Bacillati</taxon>
        <taxon>Actinomycetota</taxon>
        <taxon>Actinomycetes</taxon>
        <taxon>Pseudonocardiales</taxon>
        <taxon>Pseudonocardiaceae</taxon>
        <taxon>Pseudonocardia</taxon>
    </lineage>
</organism>
<dbReference type="GO" id="GO:0005344">
    <property type="term" value="F:oxygen carrier activity"/>
    <property type="evidence" value="ECO:0007669"/>
    <property type="project" value="UniProtKB-UniRule"/>
</dbReference>
<keyword evidence="6" id="KW-0561">Oxygen transport</keyword>
<reference evidence="9" key="1">
    <citation type="journal article" date="2014" name="Int. J. Syst. Evol. Microbiol.">
        <title>Complete genome sequence of Corynebacterium casei LMG S-19264T (=DSM 44701T), isolated from a smear-ripened cheese.</title>
        <authorList>
            <consortium name="US DOE Joint Genome Institute (JGI-PGF)"/>
            <person name="Walter F."/>
            <person name="Albersmeier A."/>
            <person name="Kalinowski J."/>
            <person name="Ruckert C."/>
        </authorList>
    </citation>
    <scope>NUCLEOTIDE SEQUENCE</scope>
    <source>
        <strain evidence="9">VKM Ac-1069</strain>
    </source>
</reference>
<evidence type="ECO:0000256" key="7">
    <source>
        <dbReference type="PIRSR" id="PIRSR002030-1"/>
    </source>
</evidence>
<dbReference type="InterPro" id="IPR012292">
    <property type="entry name" value="Globin/Proto"/>
</dbReference>
<comment type="caution">
    <text evidence="9">The sequence shown here is derived from an EMBL/GenBank/DDBJ whole genome shotgun (WGS) entry which is preliminary data.</text>
</comment>
<sequence>MTSSRTTIYESLGGADAVAAAVDRFYERVLGDPALVGYFTDIDMKRLKAHQRSFIAAAIGGPELYAGRPMKEAHARFRIQPAHFDLVVGHLVATLTELGVPAETIGTIGETLAPLKADIAPPENALAS</sequence>
<accession>A0A9W6NZN7</accession>
<dbReference type="RefSeq" id="WP_037051725.1">
    <property type="nucleotide sequence ID" value="NZ_BAAAUZ010000056.1"/>
</dbReference>
<proteinExistence type="inferred from homology"/>
<keyword evidence="4 6" id="KW-0479">Metal-binding</keyword>
<dbReference type="CDD" id="cd00454">
    <property type="entry name" value="TrHb1_N"/>
    <property type="match status" value="1"/>
</dbReference>
<dbReference type="Proteomes" id="UP001143463">
    <property type="component" value="Unassembled WGS sequence"/>
</dbReference>
<feature type="binding site" description="proximal binding residue" evidence="7">
    <location>
        <position position="74"/>
    </location>
    <ligand>
        <name>heme</name>
        <dbReference type="ChEBI" id="CHEBI:30413"/>
    </ligand>
    <ligandPart>
        <name>Fe</name>
        <dbReference type="ChEBI" id="CHEBI:18248"/>
    </ligandPart>
</feature>
<dbReference type="Pfam" id="PF01152">
    <property type="entry name" value="Bac_globin"/>
    <property type="match status" value="1"/>
</dbReference>
<keyword evidence="3 6" id="KW-0349">Heme</keyword>
<keyword evidence="10" id="KW-1185">Reference proteome</keyword>
<evidence type="ECO:0000256" key="4">
    <source>
        <dbReference type="ARBA" id="ARBA00022723"/>
    </source>
</evidence>
<keyword evidence="5 6" id="KW-0408">Iron</keyword>
<comment type="similarity">
    <text evidence="1 6">Belongs to the truncated hemoglobin family. Group I subfamily.</text>
</comment>
<protein>
    <recommendedName>
        <fullName evidence="6">Group 1 truncated hemoglobin</fullName>
    </recommendedName>
</protein>
<feature type="binding site" description="distal binding residue" evidence="8">
    <location>
        <position position="74"/>
    </location>
    <ligand>
        <name>heme</name>
        <dbReference type="ChEBI" id="CHEBI:30413"/>
    </ligand>
    <ligandPart>
        <name>Fe</name>
        <dbReference type="ChEBI" id="CHEBI:18248"/>
    </ligandPart>
</feature>
<comment type="cofactor">
    <cofactor evidence="7">
        <name>heme</name>
        <dbReference type="ChEBI" id="CHEBI:30413"/>
    </cofactor>
    <text evidence="7">Binds 1 heme group per subunit.</text>
</comment>
<evidence type="ECO:0000256" key="8">
    <source>
        <dbReference type="PIRSR" id="PIRSR601486-1"/>
    </source>
</evidence>
<evidence type="ECO:0000313" key="9">
    <source>
        <dbReference type="EMBL" id="GLL15117.1"/>
    </source>
</evidence>
<dbReference type="InterPro" id="IPR009050">
    <property type="entry name" value="Globin-like_sf"/>
</dbReference>
<evidence type="ECO:0000256" key="1">
    <source>
        <dbReference type="ARBA" id="ARBA00009660"/>
    </source>
</evidence>
<evidence type="ECO:0000313" key="10">
    <source>
        <dbReference type="Proteomes" id="UP001143463"/>
    </source>
</evidence>
<dbReference type="EMBL" id="BSFQ01000041">
    <property type="protein sequence ID" value="GLL15117.1"/>
    <property type="molecule type" value="Genomic_DNA"/>
</dbReference>
<dbReference type="InterPro" id="IPR016339">
    <property type="entry name" value="Hemoglobin_trunc_I"/>
</dbReference>
<evidence type="ECO:0000256" key="2">
    <source>
        <dbReference type="ARBA" id="ARBA00022448"/>
    </source>
</evidence>
<dbReference type="Gene3D" id="1.10.490.10">
    <property type="entry name" value="Globins"/>
    <property type="match status" value="1"/>
</dbReference>
<dbReference type="PIRSF" id="PIRSF002030">
    <property type="entry name" value="Globin_Protozoa/Cyanobacteria"/>
    <property type="match status" value="1"/>
</dbReference>
<evidence type="ECO:0000256" key="3">
    <source>
        <dbReference type="ARBA" id="ARBA00022617"/>
    </source>
</evidence>
<keyword evidence="2 6" id="KW-0813">Transport</keyword>
<dbReference type="AlphaFoldDB" id="A0A9W6NZN7"/>
<dbReference type="SUPFAM" id="SSF46458">
    <property type="entry name" value="Globin-like"/>
    <property type="match status" value="1"/>
</dbReference>
<dbReference type="GO" id="GO:0046872">
    <property type="term" value="F:metal ion binding"/>
    <property type="evidence" value="ECO:0007669"/>
    <property type="project" value="UniProtKB-UniRule"/>
</dbReference>
<evidence type="ECO:0000256" key="6">
    <source>
        <dbReference type="PIRNR" id="PIRNR002030"/>
    </source>
</evidence>
<evidence type="ECO:0000256" key="5">
    <source>
        <dbReference type="ARBA" id="ARBA00023004"/>
    </source>
</evidence>
<feature type="binding site" description="distal binding residue" evidence="8">
    <location>
        <position position="50"/>
    </location>
    <ligand>
        <name>heme</name>
        <dbReference type="ChEBI" id="CHEBI:30413"/>
    </ligand>
    <ligandPart>
        <name>Fe</name>
        <dbReference type="ChEBI" id="CHEBI:18248"/>
    </ligandPart>
</feature>